<name>A0A0D8XQQ6_DICVI</name>
<protein>
    <recommendedName>
        <fullName evidence="3">IFT122 second beta-propeller domain-containing protein</fullName>
    </recommendedName>
</protein>
<feature type="domain" description="IFT122 second beta-propeller" evidence="3">
    <location>
        <begin position="4"/>
        <end position="62"/>
    </location>
</feature>
<dbReference type="InterPro" id="IPR056152">
    <property type="entry name" value="Beta-prop_IFT122_2nd"/>
</dbReference>
<dbReference type="SUPFAM" id="SSF50978">
    <property type="entry name" value="WD40 repeat-like"/>
    <property type="match status" value="1"/>
</dbReference>
<reference evidence="5" key="2">
    <citation type="journal article" date="2016" name="Sci. Rep.">
        <title>Dictyocaulus viviparus genome, variome and transcriptome elucidate lungworm biology and support future intervention.</title>
        <authorList>
            <person name="McNulty S.N."/>
            <person name="Strube C."/>
            <person name="Rosa B.A."/>
            <person name="Martin J.C."/>
            <person name="Tyagi R."/>
            <person name="Choi Y.J."/>
            <person name="Wang Q."/>
            <person name="Hallsworth Pepin K."/>
            <person name="Zhang X."/>
            <person name="Ozersky P."/>
            <person name="Wilson R.K."/>
            <person name="Sternberg P.W."/>
            <person name="Gasser R.B."/>
            <person name="Mitreva M."/>
        </authorList>
    </citation>
    <scope>NUCLEOTIDE SEQUENCE [LARGE SCALE GENOMIC DNA]</scope>
    <source>
        <strain evidence="5">HannoverDv2000</strain>
    </source>
</reference>
<dbReference type="GO" id="GO:1905515">
    <property type="term" value="P:non-motile cilium assembly"/>
    <property type="evidence" value="ECO:0007669"/>
    <property type="project" value="TreeGrafter"/>
</dbReference>
<dbReference type="GO" id="GO:0061512">
    <property type="term" value="P:protein localization to cilium"/>
    <property type="evidence" value="ECO:0007669"/>
    <property type="project" value="TreeGrafter"/>
</dbReference>
<dbReference type="OrthoDB" id="10255582at2759"/>
<sequence>MFYVVCSDHLILCEERRLQCYDHKGLKQREWQLDSAIRYIKVIGGPPGRETILLGLRDGQVRRAISSIRSRAAPGPESIEPEHLKNHRHFSKGHWLDFSYASCQDARLKLPRVCQHCMTSEEEKLPECAEFGERLNPMDYIYAITRLIKVCKLFVDNPFPVHVLKLNGPIKCIDISVTRKYIAVVDDAGLCVVFNAKTKEVLFEEPNCNSVAFNSDNEEIICYSGNSKLQSELVDFQDTNNECLYVSIDTEPNCNSVAFNSDNEEIICYSGNSKLTIRARGFPGYQQRMFMDGKRLAVTQWVEDSSTLFLEPNCNSVAFNSDNEEIICYSGNSKLTIRARGFPGYQQRIGLDGGKKTVTQWVEDTSTLCFLFFLGLPCPLDIRGWLIGGNDCINYL</sequence>
<organism evidence="4 5">
    <name type="scientific">Dictyocaulus viviparus</name>
    <name type="common">Bovine lungworm</name>
    <dbReference type="NCBI Taxonomy" id="29172"/>
    <lineage>
        <taxon>Eukaryota</taxon>
        <taxon>Metazoa</taxon>
        <taxon>Ecdysozoa</taxon>
        <taxon>Nematoda</taxon>
        <taxon>Chromadorea</taxon>
        <taxon>Rhabditida</taxon>
        <taxon>Rhabditina</taxon>
        <taxon>Rhabditomorpha</taxon>
        <taxon>Strongyloidea</taxon>
        <taxon>Metastrongylidae</taxon>
        <taxon>Dictyocaulus</taxon>
    </lineage>
</organism>
<dbReference type="GO" id="GO:0030991">
    <property type="term" value="C:intraciliary transport particle A"/>
    <property type="evidence" value="ECO:0007669"/>
    <property type="project" value="TreeGrafter"/>
</dbReference>
<feature type="domain" description="IFT122 second beta-propeller" evidence="3">
    <location>
        <begin position="302"/>
        <end position="349"/>
    </location>
</feature>
<dbReference type="AlphaFoldDB" id="A0A0D8XQQ6"/>
<dbReference type="PANTHER" id="PTHR12764">
    <property type="entry name" value="WD REPEAT DOMAIN-RELATED"/>
    <property type="match status" value="1"/>
</dbReference>
<dbReference type="EMBL" id="KN716369">
    <property type="protein sequence ID" value="KJH46102.1"/>
    <property type="molecule type" value="Genomic_DNA"/>
</dbReference>
<proteinExistence type="predicted"/>
<feature type="domain" description="IFT122 second beta-propeller" evidence="3">
    <location>
        <begin position="249"/>
        <end position="289"/>
    </location>
</feature>
<reference evidence="4 5" key="1">
    <citation type="submission" date="2013-11" db="EMBL/GenBank/DDBJ databases">
        <title>Draft genome of the bovine lungworm Dictyocaulus viviparus.</title>
        <authorList>
            <person name="Mitreva M."/>
        </authorList>
    </citation>
    <scope>NUCLEOTIDE SEQUENCE [LARGE SCALE GENOMIC DNA]</scope>
    <source>
        <strain evidence="4 5">HannoverDv2000</strain>
    </source>
</reference>
<dbReference type="Pfam" id="PF23377">
    <property type="entry name" value="Beta-prop_IFT122_2nd"/>
    <property type="match status" value="4"/>
</dbReference>
<gene>
    <name evidence="4" type="ORF">DICVIV_07834</name>
</gene>
<evidence type="ECO:0000256" key="1">
    <source>
        <dbReference type="ARBA" id="ARBA00022574"/>
    </source>
</evidence>
<dbReference type="Proteomes" id="UP000053766">
    <property type="component" value="Unassembled WGS sequence"/>
</dbReference>
<dbReference type="InterPro" id="IPR039857">
    <property type="entry name" value="Ift122/121"/>
</dbReference>
<evidence type="ECO:0000256" key="2">
    <source>
        <dbReference type="ARBA" id="ARBA00022737"/>
    </source>
</evidence>
<accession>A0A0D8XQQ6</accession>
<dbReference type="GO" id="GO:0097730">
    <property type="term" value="C:non-motile cilium"/>
    <property type="evidence" value="ECO:0007669"/>
    <property type="project" value="TreeGrafter"/>
</dbReference>
<dbReference type="Gene3D" id="2.130.10.10">
    <property type="entry name" value="YVTN repeat-like/Quinoprotein amine dehydrogenase"/>
    <property type="match status" value="1"/>
</dbReference>
<dbReference type="InterPro" id="IPR015943">
    <property type="entry name" value="WD40/YVTN_repeat-like_dom_sf"/>
</dbReference>
<evidence type="ECO:0000313" key="5">
    <source>
        <dbReference type="Proteomes" id="UP000053766"/>
    </source>
</evidence>
<keyword evidence="2" id="KW-0677">Repeat</keyword>
<evidence type="ECO:0000313" key="4">
    <source>
        <dbReference type="EMBL" id="KJH46102.1"/>
    </source>
</evidence>
<evidence type="ECO:0000259" key="3">
    <source>
        <dbReference type="Pfam" id="PF23377"/>
    </source>
</evidence>
<dbReference type="GO" id="GO:0035721">
    <property type="term" value="P:intraciliary retrograde transport"/>
    <property type="evidence" value="ECO:0007669"/>
    <property type="project" value="TreeGrafter"/>
</dbReference>
<keyword evidence="5" id="KW-1185">Reference proteome</keyword>
<feature type="domain" description="IFT122 second beta-propeller" evidence="3">
    <location>
        <begin position="149"/>
        <end position="238"/>
    </location>
</feature>
<keyword evidence="1" id="KW-0853">WD repeat</keyword>
<dbReference type="PANTHER" id="PTHR12764:SF4">
    <property type="entry name" value="INTRAFLAGELLAR TRANSPORT PROTEIN 122 HOMOLOG"/>
    <property type="match status" value="1"/>
</dbReference>
<dbReference type="STRING" id="29172.A0A0D8XQQ6"/>
<dbReference type="InterPro" id="IPR036322">
    <property type="entry name" value="WD40_repeat_dom_sf"/>
</dbReference>